<dbReference type="HOGENOM" id="CLU_567660_0_0_1"/>
<dbReference type="OrthoDB" id="4497263at2759"/>
<keyword evidence="2" id="KW-0812">Transmembrane</keyword>
<feature type="compositionally biased region" description="Pro residues" evidence="1">
    <location>
        <begin position="289"/>
        <end position="298"/>
    </location>
</feature>
<dbReference type="GeneID" id="27313464"/>
<proteinExistence type="predicted"/>
<gene>
    <name evidence="3" type="ORF">PV09_05491</name>
</gene>
<keyword evidence="2" id="KW-0472">Membrane</keyword>
<feature type="region of interest" description="Disordered" evidence="1">
    <location>
        <begin position="324"/>
        <end position="352"/>
    </location>
</feature>
<dbReference type="AlphaFoldDB" id="A0A0D2AVT3"/>
<keyword evidence="2" id="KW-1133">Transmembrane helix</keyword>
<feature type="compositionally biased region" description="Basic and acidic residues" evidence="1">
    <location>
        <begin position="9"/>
        <end position="19"/>
    </location>
</feature>
<sequence>MSTQFFMSDVRDTPARPENDSSAVTKWIPIPSAFPSMDGCATAITSADSGSLIGWDPRHSITADSSIKCLPSGAIAWWEQSDPKTTISLGPMVCPKAYYTVTSSAKDARSTFVACCPSGYTFQTNALVSENAPVSQCVSYISIGQVYHFARDFGSISGWVKTSATATARMSALGIPFNGWQFKEATVTAFSAATSAFETPPSSQGTSHTSRSFSDVLGSSTVSASDQAASTRNAFPTSAKIGIGVGTGVGSVLVICILVWFFVDPFARLRRSRLADRVEAASRAQGRGPSPPQPPTPPSLHNFAMAISTPLSLSLAEQYQLSPQPSGTLQISSAGFPRTHVDATGPNHEPAPAPVVGGMGVGHDRSVPSRLNKSDPRNTKYNISRWIMSHKRSQSSHHRRSWTTQNQHRSPTPHPADMILWSPDRARQTEGAESPSLTQRGQTEGMAPVLDVVSSSSQRGARIVTSPIEMAGQRYDMIIEV</sequence>
<dbReference type="RefSeq" id="XP_016213143.1">
    <property type="nucleotide sequence ID" value="XM_016359004.1"/>
</dbReference>
<dbReference type="InParanoid" id="A0A0D2AVT3"/>
<feature type="compositionally biased region" description="Polar residues" evidence="1">
    <location>
        <begin position="324"/>
        <end position="333"/>
    </location>
</feature>
<dbReference type="EMBL" id="KN847545">
    <property type="protein sequence ID" value="KIW03274.1"/>
    <property type="molecule type" value="Genomic_DNA"/>
</dbReference>
<organism evidence="3 4">
    <name type="scientific">Verruconis gallopava</name>
    <dbReference type="NCBI Taxonomy" id="253628"/>
    <lineage>
        <taxon>Eukaryota</taxon>
        <taxon>Fungi</taxon>
        <taxon>Dikarya</taxon>
        <taxon>Ascomycota</taxon>
        <taxon>Pezizomycotina</taxon>
        <taxon>Dothideomycetes</taxon>
        <taxon>Pleosporomycetidae</taxon>
        <taxon>Venturiales</taxon>
        <taxon>Sympoventuriaceae</taxon>
        <taxon>Verruconis</taxon>
    </lineage>
</organism>
<feature type="region of interest" description="Disordered" evidence="1">
    <location>
        <begin position="1"/>
        <end position="21"/>
    </location>
</feature>
<evidence type="ECO:0000313" key="4">
    <source>
        <dbReference type="Proteomes" id="UP000053259"/>
    </source>
</evidence>
<feature type="region of interest" description="Disordered" evidence="1">
    <location>
        <begin position="280"/>
        <end position="303"/>
    </location>
</feature>
<dbReference type="Proteomes" id="UP000053259">
    <property type="component" value="Unassembled WGS sequence"/>
</dbReference>
<reference evidence="3 4" key="1">
    <citation type="submission" date="2015-01" db="EMBL/GenBank/DDBJ databases">
        <title>The Genome Sequence of Ochroconis gallopava CBS43764.</title>
        <authorList>
            <consortium name="The Broad Institute Genomics Platform"/>
            <person name="Cuomo C."/>
            <person name="de Hoog S."/>
            <person name="Gorbushina A."/>
            <person name="Stielow B."/>
            <person name="Teixiera M."/>
            <person name="Abouelleil A."/>
            <person name="Chapman S.B."/>
            <person name="Priest M."/>
            <person name="Young S.K."/>
            <person name="Wortman J."/>
            <person name="Nusbaum C."/>
            <person name="Birren B."/>
        </authorList>
    </citation>
    <scope>NUCLEOTIDE SEQUENCE [LARGE SCALE GENOMIC DNA]</scope>
    <source>
        <strain evidence="3 4">CBS 43764</strain>
    </source>
</reference>
<feature type="compositionally biased region" description="Basic residues" evidence="1">
    <location>
        <begin position="390"/>
        <end position="401"/>
    </location>
</feature>
<protein>
    <submittedName>
        <fullName evidence="3">Uncharacterized protein</fullName>
    </submittedName>
</protein>
<accession>A0A0D2AVT3</accession>
<keyword evidence="4" id="KW-1185">Reference proteome</keyword>
<dbReference type="VEuPathDB" id="FungiDB:PV09_05491"/>
<evidence type="ECO:0000313" key="3">
    <source>
        <dbReference type="EMBL" id="KIW03274.1"/>
    </source>
</evidence>
<evidence type="ECO:0000256" key="1">
    <source>
        <dbReference type="SAM" id="MobiDB-lite"/>
    </source>
</evidence>
<feature type="transmembrane region" description="Helical" evidence="2">
    <location>
        <begin position="241"/>
        <end position="263"/>
    </location>
</feature>
<dbReference type="STRING" id="253628.A0A0D2AVT3"/>
<name>A0A0D2AVT3_9PEZI</name>
<evidence type="ECO:0000256" key="2">
    <source>
        <dbReference type="SAM" id="Phobius"/>
    </source>
</evidence>
<feature type="region of interest" description="Disordered" evidence="1">
    <location>
        <begin position="390"/>
        <end position="446"/>
    </location>
</feature>